<dbReference type="Proteomes" id="UP000240638">
    <property type="component" value="Unassembled WGS sequence"/>
</dbReference>
<feature type="region of interest" description="Disordered" evidence="1">
    <location>
        <begin position="45"/>
        <end position="77"/>
    </location>
</feature>
<gene>
    <name evidence="2" type="ORF">C9I57_28730</name>
</gene>
<dbReference type="AlphaFoldDB" id="A0A2T3XLE3"/>
<reference evidence="2 3" key="1">
    <citation type="submission" date="2018-03" db="EMBL/GenBank/DDBJ databases">
        <title>Whole genome analyses suggest that Burkholderia sensu lato contains two further novel genera in the rhizoxinica-symbiotica group Mycetohabitans gen. nov., and Trinickia gen. nov.: implications for the evolution of diazotrophy and nodulation in the Burkholderiaceae.</title>
        <authorList>
            <person name="Estrada De Los Santos P."/>
            <person name="Palmer M."/>
            <person name="Chavez-Ramirez B."/>
            <person name="Steenkamp E.T."/>
            <person name="Hirsch A.M."/>
            <person name="Manyaka P."/>
            <person name="Maluk M."/>
            <person name="Lafos M."/>
            <person name="Crook M."/>
            <person name="Gross E."/>
            <person name="Simon M.F."/>
            <person name="Bueno Dos Reis Junior F."/>
            <person name="Poole P.S."/>
            <person name="Venter S.N."/>
            <person name="James E.K."/>
        </authorList>
    </citation>
    <scope>NUCLEOTIDE SEQUENCE [LARGE SCALE GENOMIC DNA]</scope>
    <source>
        <strain evidence="2 3">JPY-366</strain>
    </source>
</reference>
<evidence type="ECO:0000256" key="1">
    <source>
        <dbReference type="SAM" id="MobiDB-lite"/>
    </source>
</evidence>
<organism evidence="2 3">
    <name type="scientific">Trinickia symbiotica</name>
    <dbReference type="NCBI Taxonomy" id="863227"/>
    <lineage>
        <taxon>Bacteria</taxon>
        <taxon>Pseudomonadati</taxon>
        <taxon>Pseudomonadota</taxon>
        <taxon>Betaproteobacteria</taxon>
        <taxon>Burkholderiales</taxon>
        <taxon>Burkholderiaceae</taxon>
        <taxon>Trinickia</taxon>
    </lineage>
</organism>
<name>A0A2T3XLE3_9BURK</name>
<comment type="caution">
    <text evidence="2">The sequence shown here is derived from an EMBL/GenBank/DDBJ whole genome shotgun (WGS) entry which is preliminary data.</text>
</comment>
<protein>
    <submittedName>
        <fullName evidence="2">Uncharacterized protein</fullName>
    </submittedName>
</protein>
<dbReference type="EMBL" id="PYUC01000020">
    <property type="protein sequence ID" value="PTB17344.1"/>
    <property type="molecule type" value="Genomic_DNA"/>
</dbReference>
<evidence type="ECO:0000313" key="3">
    <source>
        <dbReference type="Proteomes" id="UP000240638"/>
    </source>
</evidence>
<accession>A0A2T3XLE3</accession>
<proteinExistence type="predicted"/>
<evidence type="ECO:0000313" key="2">
    <source>
        <dbReference type="EMBL" id="PTB17344.1"/>
    </source>
</evidence>
<sequence length="162" mass="18244">MFAGVDISLLPLMMPVIGATTRSAGRLRIRATTDRVRRSLVARATRGHVQPRAASTAGRANEWRTKPPGPCAPNHRKRTCERKRPYRPYARVPIRWRNGHSKRCASDVRERRLRSAPSACWLDGGEEGNQRGRRAGQAEKLFEGRLLQPSKGYTPLVEIPKL</sequence>